<dbReference type="RefSeq" id="WP_201649982.1">
    <property type="nucleotide sequence ID" value="NZ_CAJHCS010000006.1"/>
</dbReference>
<dbReference type="InterPro" id="IPR036249">
    <property type="entry name" value="Thioredoxin-like_sf"/>
</dbReference>
<evidence type="ECO:0000259" key="1">
    <source>
        <dbReference type="Pfam" id="PF01323"/>
    </source>
</evidence>
<feature type="domain" description="DSBA-like thioredoxin" evidence="1">
    <location>
        <begin position="9"/>
        <end position="203"/>
    </location>
</feature>
<dbReference type="Gene3D" id="3.40.30.10">
    <property type="entry name" value="Glutaredoxin"/>
    <property type="match status" value="1"/>
</dbReference>
<dbReference type="InterPro" id="IPR001853">
    <property type="entry name" value="DSBA-like_thioredoxin_dom"/>
</dbReference>
<dbReference type="EMBL" id="JAZHGC010000075">
    <property type="protein sequence ID" value="MEM5292192.1"/>
    <property type="molecule type" value="Genomic_DNA"/>
</dbReference>
<dbReference type="CDD" id="cd03024">
    <property type="entry name" value="DsbA_FrnE"/>
    <property type="match status" value="1"/>
</dbReference>
<name>A0ABU9QRR3_9BURK</name>
<dbReference type="PANTHER" id="PTHR13887:SF41">
    <property type="entry name" value="THIOREDOXIN SUPERFAMILY PROTEIN"/>
    <property type="match status" value="1"/>
</dbReference>
<protein>
    <submittedName>
        <fullName evidence="2">DsbA family oxidoreductase</fullName>
    </submittedName>
</protein>
<dbReference type="Proteomes" id="UP001494588">
    <property type="component" value="Unassembled WGS sequence"/>
</dbReference>
<dbReference type="SUPFAM" id="SSF52833">
    <property type="entry name" value="Thioredoxin-like"/>
    <property type="match status" value="1"/>
</dbReference>
<organism evidence="2 3">
    <name type="scientific">Paraburkholderia sabiae</name>
    <dbReference type="NCBI Taxonomy" id="273251"/>
    <lineage>
        <taxon>Bacteria</taxon>
        <taxon>Pseudomonadati</taxon>
        <taxon>Pseudomonadota</taxon>
        <taxon>Betaproteobacteria</taxon>
        <taxon>Burkholderiales</taxon>
        <taxon>Burkholderiaceae</taxon>
        <taxon>Paraburkholderia</taxon>
    </lineage>
</organism>
<dbReference type="PANTHER" id="PTHR13887">
    <property type="entry name" value="GLUTATHIONE S-TRANSFERASE KAPPA"/>
    <property type="match status" value="1"/>
</dbReference>
<keyword evidence="3" id="KW-1185">Reference proteome</keyword>
<accession>A0ABU9QRR3</accession>
<sequence>MQAVPIVLAYDFICPWCWIGHRNLVAGIEAAALDAPVDVRYLPFELNPSMPVEGMDRRAYRTQKFGSWARSQTLDAQATAAGLAAGLSFDYAKVARTPNTRRAHCLMQFAMLHGDSDNVARLFDAIFAAYFSQGRDIGSIDTLVEIAGEQGFDAHQARESLLSDADKREVVDARWSISSVPTVWIDSAVISGAQPPAVFAQALHAAATQHSAA</sequence>
<comment type="caution">
    <text evidence="2">The sequence shown here is derived from an EMBL/GenBank/DDBJ whole genome shotgun (WGS) entry which is preliminary data.</text>
</comment>
<reference evidence="2 3" key="1">
    <citation type="submission" date="2024-01" db="EMBL/GenBank/DDBJ databases">
        <title>The diversity of rhizobia nodulating Mimosa spp. in eleven states of Brazil covering several biomes is determined by host plant, location, and edaphic factors.</title>
        <authorList>
            <person name="Rouws L."/>
            <person name="Barauna A."/>
            <person name="Beukes C."/>
            <person name="De Faria S.M."/>
            <person name="Gross E."/>
            <person name="Dos Reis Junior F.B."/>
            <person name="Simon M."/>
            <person name="Maluk M."/>
            <person name="Odee D.W."/>
            <person name="Kenicer G."/>
            <person name="Young J.P.W."/>
            <person name="Reis V.M."/>
            <person name="Zilli J."/>
            <person name="James E.K."/>
        </authorList>
    </citation>
    <scope>NUCLEOTIDE SEQUENCE [LARGE SCALE GENOMIC DNA]</scope>
    <source>
        <strain evidence="2 3">JPY77</strain>
    </source>
</reference>
<gene>
    <name evidence="2" type="ORF">V4C55_41600</name>
</gene>
<proteinExistence type="predicted"/>
<evidence type="ECO:0000313" key="3">
    <source>
        <dbReference type="Proteomes" id="UP001494588"/>
    </source>
</evidence>
<dbReference type="Pfam" id="PF01323">
    <property type="entry name" value="DSBA"/>
    <property type="match status" value="1"/>
</dbReference>
<evidence type="ECO:0000313" key="2">
    <source>
        <dbReference type="EMBL" id="MEM5292192.1"/>
    </source>
</evidence>